<dbReference type="PANTHER" id="PTHR31302:SF22">
    <property type="entry name" value="PHOSPHOESTERASE"/>
    <property type="match status" value="1"/>
</dbReference>
<evidence type="ECO:0000313" key="2">
    <source>
        <dbReference type="EMBL" id="KNY29119.1"/>
    </source>
</evidence>
<accession>A0A0L6JTR1</accession>
<dbReference type="InterPro" id="IPR004843">
    <property type="entry name" value="Calcineurin-like_PHP"/>
</dbReference>
<keyword evidence="3" id="KW-1185">Reference proteome</keyword>
<dbReference type="eggNOG" id="COG1768">
    <property type="taxonomic scope" value="Bacteria"/>
</dbReference>
<evidence type="ECO:0000313" key="3">
    <source>
        <dbReference type="Proteomes" id="UP000036923"/>
    </source>
</evidence>
<dbReference type="Pfam" id="PF00149">
    <property type="entry name" value="Metallophos"/>
    <property type="match status" value="1"/>
</dbReference>
<evidence type="ECO:0000259" key="1">
    <source>
        <dbReference type="Pfam" id="PF00149"/>
    </source>
</evidence>
<name>A0A0L6JTR1_9FIRM</name>
<gene>
    <name evidence="2" type="ORF">Bccel_4393</name>
</gene>
<dbReference type="InterPro" id="IPR029052">
    <property type="entry name" value="Metallo-depent_PP-like"/>
</dbReference>
<proteinExistence type="predicted"/>
<dbReference type="Proteomes" id="UP000036923">
    <property type="component" value="Unassembled WGS sequence"/>
</dbReference>
<comment type="caution">
    <text evidence="2">The sequence shown here is derived from an EMBL/GenBank/DDBJ whole genome shotgun (WGS) entry which is preliminary data.</text>
</comment>
<reference evidence="3" key="1">
    <citation type="submission" date="2015-07" db="EMBL/GenBank/DDBJ databases">
        <title>Near-Complete Genome Sequence of the Cellulolytic Bacterium Bacteroides (Pseudobacteroides) cellulosolvens ATCC 35603.</title>
        <authorList>
            <person name="Dassa B."/>
            <person name="Utturkar S.M."/>
            <person name="Klingeman D.M."/>
            <person name="Hurt R.A."/>
            <person name="Keller M."/>
            <person name="Xu J."/>
            <person name="Reddy Y.H.K."/>
            <person name="Borovok I."/>
            <person name="Grinberg I.R."/>
            <person name="Lamed R."/>
            <person name="Zhivin O."/>
            <person name="Bayer E.A."/>
            <person name="Brown S.D."/>
        </authorList>
    </citation>
    <scope>NUCLEOTIDE SEQUENCE [LARGE SCALE GENOMIC DNA]</scope>
    <source>
        <strain evidence="3">DSM 2933</strain>
    </source>
</reference>
<sequence length="236" mass="27041">MAIYAISDLHLAISIDKPMDVFGWKWSNYMEKLKINWLETIKDDDIVIIPGDISWATYIDQAKADFEFIESLPGRKIISKGNHDYWWTTHSKLQQFLTANGFRTIEFMQNNSYNLGSVIVCGTRGWISPGDDGFGSDDRKIYNREIQRLELSLKSAPVEDGKYIVVAMHYPPFNSKKEPTGFVELMCQYNVSLCIYGHLHGESYKNAVVGNNNGLEFKLISADYLDFKPIKICEND</sequence>
<dbReference type="PANTHER" id="PTHR31302">
    <property type="entry name" value="TRANSMEMBRANE PROTEIN WITH METALLOPHOSPHOESTERASE DOMAIN-RELATED"/>
    <property type="match status" value="1"/>
</dbReference>
<dbReference type="OrthoDB" id="8610138at2"/>
<feature type="domain" description="Calcineurin-like phosphoesterase" evidence="1">
    <location>
        <begin position="1"/>
        <end position="201"/>
    </location>
</feature>
<dbReference type="Gene3D" id="3.60.21.10">
    <property type="match status" value="1"/>
</dbReference>
<protein>
    <submittedName>
        <fullName evidence="2">Metallophosphoesterase</fullName>
    </submittedName>
</protein>
<dbReference type="InterPro" id="IPR014578">
    <property type="entry name" value="Pesterase_CT488"/>
</dbReference>
<organism evidence="2 3">
    <name type="scientific">Pseudobacteroides cellulosolvens ATCC 35603 = DSM 2933</name>
    <dbReference type="NCBI Taxonomy" id="398512"/>
    <lineage>
        <taxon>Bacteria</taxon>
        <taxon>Bacillati</taxon>
        <taxon>Bacillota</taxon>
        <taxon>Clostridia</taxon>
        <taxon>Eubacteriales</taxon>
        <taxon>Oscillospiraceae</taxon>
        <taxon>Pseudobacteroides</taxon>
    </lineage>
</organism>
<dbReference type="RefSeq" id="WP_036937211.1">
    <property type="nucleotide sequence ID" value="NZ_JQKC01000005.1"/>
</dbReference>
<dbReference type="PIRSF" id="PIRSF033094">
    <property type="entry name" value="Pesterase_CT488"/>
    <property type="match status" value="1"/>
</dbReference>
<dbReference type="STRING" id="398512.Bccel_4393"/>
<dbReference type="AlphaFoldDB" id="A0A0L6JTR1"/>
<dbReference type="GO" id="GO:0016787">
    <property type="term" value="F:hydrolase activity"/>
    <property type="evidence" value="ECO:0007669"/>
    <property type="project" value="InterPro"/>
</dbReference>
<dbReference type="SUPFAM" id="SSF56300">
    <property type="entry name" value="Metallo-dependent phosphatases"/>
    <property type="match status" value="1"/>
</dbReference>
<dbReference type="EMBL" id="LGTC01000001">
    <property type="protein sequence ID" value="KNY29119.1"/>
    <property type="molecule type" value="Genomic_DNA"/>
</dbReference>
<dbReference type="InterPro" id="IPR051158">
    <property type="entry name" value="Metallophosphoesterase_sf"/>
</dbReference>